<keyword evidence="3" id="KW-0503">Monooxygenase</keyword>
<dbReference type="InterPro" id="IPR002938">
    <property type="entry name" value="FAD-bd"/>
</dbReference>
<dbReference type="Pfam" id="PF01494">
    <property type="entry name" value="FAD_binding_3"/>
    <property type="match status" value="1"/>
</dbReference>
<dbReference type="SUPFAM" id="SSF51905">
    <property type="entry name" value="FAD/NAD(P)-binding domain"/>
    <property type="match status" value="1"/>
</dbReference>
<accession>A0A3P4B0Q1</accession>
<proteinExistence type="predicted"/>
<dbReference type="RefSeq" id="WP_124079375.1">
    <property type="nucleotide sequence ID" value="NZ_UWPJ01000016.1"/>
</dbReference>
<dbReference type="GO" id="GO:0008688">
    <property type="term" value="F:3-(3-hydroxyphenyl)propionate hydroxylase activity"/>
    <property type="evidence" value="ECO:0007669"/>
    <property type="project" value="TreeGrafter"/>
</dbReference>
<dbReference type="PANTHER" id="PTHR43476:SF3">
    <property type="entry name" value="FAD-BINDING MONOOXYGENASE"/>
    <property type="match status" value="1"/>
</dbReference>
<dbReference type="Proteomes" id="UP000277294">
    <property type="component" value="Unassembled WGS sequence"/>
</dbReference>
<keyword evidence="1 3" id="KW-0560">Oxidoreductase</keyword>
<evidence type="ECO:0000313" key="4">
    <source>
        <dbReference type="Proteomes" id="UP000277294"/>
    </source>
</evidence>
<keyword evidence="4" id="KW-1185">Reference proteome</keyword>
<dbReference type="PRINTS" id="PR00420">
    <property type="entry name" value="RNGMNOXGNASE"/>
</dbReference>
<dbReference type="Gene3D" id="3.30.70.2450">
    <property type="match status" value="1"/>
</dbReference>
<gene>
    <name evidence="3" type="primary">pnpA_3</name>
    <name evidence="3" type="ORF">PIGHUM_01929</name>
</gene>
<dbReference type="InterPro" id="IPR036188">
    <property type="entry name" value="FAD/NAD-bd_sf"/>
</dbReference>
<protein>
    <submittedName>
        <fullName evidence="3">Para-nitrophenol 4-monooxygenase</fullName>
        <ecNumber evidence="3">1.14.13.167</ecNumber>
    </submittedName>
</protein>
<dbReference type="GO" id="GO:0019622">
    <property type="term" value="P:3-(3-hydroxy)phenylpropionate catabolic process"/>
    <property type="evidence" value="ECO:0007669"/>
    <property type="project" value="TreeGrafter"/>
</dbReference>
<dbReference type="GO" id="GO:0018632">
    <property type="term" value="F:4-nitrophenol 4-monooxygenase activity"/>
    <property type="evidence" value="ECO:0007669"/>
    <property type="project" value="UniProtKB-EC"/>
</dbReference>
<name>A0A3P4B0Q1_9BURK</name>
<evidence type="ECO:0000313" key="3">
    <source>
        <dbReference type="EMBL" id="VCU69864.1"/>
    </source>
</evidence>
<dbReference type="Gene3D" id="3.50.50.60">
    <property type="entry name" value="FAD/NAD(P)-binding domain"/>
    <property type="match status" value="1"/>
</dbReference>
<evidence type="ECO:0000259" key="2">
    <source>
        <dbReference type="Pfam" id="PF01494"/>
    </source>
</evidence>
<dbReference type="EC" id="1.14.13.167" evidence="3"/>
<dbReference type="GO" id="GO:0071949">
    <property type="term" value="F:FAD binding"/>
    <property type="evidence" value="ECO:0007669"/>
    <property type="project" value="InterPro"/>
</dbReference>
<evidence type="ECO:0000256" key="1">
    <source>
        <dbReference type="ARBA" id="ARBA00023002"/>
    </source>
</evidence>
<dbReference type="AlphaFoldDB" id="A0A3P4B0Q1"/>
<dbReference type="InterPro" id="IPR050631">
    <property type="entry name" value="PheA/TfdB_FAD_monoxygenase"/>
</dbReference>
<dbReference type="OrthoDB" id="8591538at2"/>
<sequence length="398" mass="43838">MSEAKVLVAGAGPVGLVSAMVLAEAGIEVEVFERNASVMEDLRASTFHPPTLDMLDRYGISEALVEAGLKARHTQQRDRRKGLIAEFDLARLAGATKYPFRLQCEQWKLNEELVGKLAAYPNVKVRFGCAVESVRQDGSGVSVQLRTADGAAAARGDYLIGADGAWSAVRRSVGIEFEGYTYPERFLVVSTAFPFEEHFENLAWVNYVSDPDEWCVMLKVPSLWRVLFPTPEHESDEQVLSDAAVEQRLQGLLPQSGPYEIVHRTLYKVHQRVATRFRLGRVLLAGDAAHINNPLGGMGMNGGVHDAFNLAGKLAEVLAGRASAELLDQYERQRRTIAIEYINANTARNKTLIEERDEAARTRIHDALRATAADPDAALAYIRKTSMFDALERAGAIA</sequence>
<reference evidence="3 4" key="1">
    <citation type="submission" date="2018-10" db="EMBL/GenBank/DDBJ databases">
        <authorList>
            <person name="Criscuolo A."/>
        </authorList>
    </citation>
    <scope>NUCLEOTIDE SEQUENCE [LARGE SCALE GENOMIC DNA]</scope>
    <source>
        <strain evidence="3">DnA1</strain>
    </source>
</reference>
<organism evidence="3 4">
    <name type="scientific">Pigmentiphaga humi</name>
    <dbReference type="NCBI Taxonomy" id="2478468"/>
    <lineage>
        <taxon>Bacteria</taxon>
        <taxon>Pseudomonadati</taxon>
        <taxon>Pseudomonadota</taxon>
        <taxon>Betaproteobacteria</taxon>
        <taxon>Burkholderiales</taxon>
        <taxon>Alcaligenaceae</taxon>
        <taxon>Pigmentiphaga</taxon>
    </lineage>
</organism>
<dbReference type="PANTHER" id="PTHR43476">
    <property type="entry name" value="3-(3-HYDROXY-PHENYL)PROPIONATE/3-HYDROXYCINNAMIC ACID HYDROXYLASE"/>
    <property type="match status" value="1"/>
</dbReference>
<dbReference type="EMBL" id="UWPJ01000016">
    <property type="protein sequence ID" value="VCU69864.1"/>
    <property type="molecule type" value="Genomic_DNA"/>
</dbReference>
<feature type="domain" description="FAD-binding" evidence="2">
    <location>
        <begin position="3"/>
        <end position="340"/>
    </location>
</feature>